<dbReference type="RefSeq" id="WP_257771060.1">
    <property type="nucleotide sequence ID" value="NZ_CP102480.1"/>
</dbReference>
<dbReference type="EMBL" id="CP102480">
    <property type="protein sequence ID" value="UUX51522.1"/>
    <property type="molecule type" value="Genomic_DNA"/>
</dbReference>
<organism evidence="2 3">
    <name type="scientific">Nisaea acidiphila</name>
    <dbReference type="NCBI Taxonomy" id="1862145"/>
    <lineage>
        <taxon>Bacteria</taxon>
        <taxon>Pseudomonadati</taxon>
        <taxon>Pseudomonadota</taxon>
        <taxon>Alphaproteobacteria</taxon>
        <taxon>Rhodospirillales</taxon>
        <taxon>Thalassobaculaceae</taxon>
        <taxon>Nisaea</taxon>
    </lineage>
</organism>
<sequence length="193" mass="21944">MKVEPVTLAGKHVRLEPLSESHIPALQKAAEDPAIWKWTWPGTDPDAVAAYVRLALENQEKGIDCPFATVDIASGEVAGSTRYMTIDTKNKRVEIGSTWINPRFQRTPLNTEAKYLMLQHAFETLGCIRVEFKTHHRNEQSQNALKRIGGIYEGTLRQHMIHTDGTLRDSVYFSILDKEWEGVKEMLEGKLNR</sequence>
<dbReference type="Proteomes" id="UP001060336">
    <property type="component" value="Chromosome"/>
</dbReference>
<dbReference type="GO" id="GO:0016747">
    <property type="term" value="F:acyltransferase activity, transferring groups other than amino-acyl groups"/>
    <property type="evidence" value="ECO:0007669"/>
    <property type="project" value="InterPro"/>
</dbReference>
<dbReference type="Pfam" id="PF13302">
    <property type="entry name" value="Acetyltransf_3"/>
    <property type="match status" value="1"/>
</dbReference>
<evidence type="ECO:0000313" key="3">
    <source>
        <dbReference type="Proteomes" id="UP001060336"/>
    </source>
</evidence>
<dbReference type="SUPFAM" id="SSF55729">
    <property type="entry name" value="Acyl-CoA N-acyltransferases (Nat)"/>
    <property type="match status" value="1"/>
</dbReference>
<reference evidence="2" key="1">
    <citation type="submission" date="2022-08" db="EMBL/GenBank/DDBJ databases">
        <title>Nisaea acidiphila sp. nov., isolated from a marine algal debris and emended description of the genus Nisaea Urios et al. 2008.</title>
        <authorList>
            <person name="Kwon K."/>
        </authorList>
    </citation>
    <scope>NUCLEOTIDE SEQUENCE</scope>
    <source>
        <strain evidence="2">MEBiC11861</strain>
    </source>
</reference>
<evidence type="ECO:0000313" key="2">
    <source>
        <dbReference type="EMBL" id="UUX51522.1"/>
    </source>
</evidence>
<feature type="domain" description="N-acetyltransferase" evidence="1">
    <location>
        <begin position="13"/>
        <end position="178"/>
    </location>
</feature>
<dbReference type="InterPro" id="IPR000182">
    <property type="entry name" value="GNAT_dom"/>
</dbReference>
<dbReference type="KEGG" id="naci:NUH88_07445"/>
<dbReference type="PROSITE" id="PS51186">
    <property type="entry name" value="GNAT"/>
    <property type="match status" value="1"/>
</dbReference>
<dbReference type="AlphaFoldDB" id="A0A9J7AXJ2"/>
<gene>
    <name evidence="2" type="ORF">NUH88_07445</name>
</gene>
<accession>A0A9J7AXJ2</accession>
<proteinExistence type="predicted"/>
<dbReference type="PANTHER" id="PTHR43610">
    <property type="entry name" value="BLL6696 PROTEIN"/>
    <property type="match status" value="1"/>
</dbReference>
<dbReference type="PANTHER" id="PTHR43610:SF1">
    <property type="entry name" value="N-ACETYLTRANSFERASE DOMAIN-CONTAINING PROTEIN"/>
    <property type="match status" value="1"/>
</dbReference>
<evidence type="ECO:0000259" key="1">
    <source>
        <dbReference type="PROSITE" id="PS51186"/>
    </source>
</evidence>
<name>A0A9J7AXJ2_9PROT</name>
<keyword evidence="3" id="KW-1185">Reference proteome</keyword>
<dbReference type="InterPro" id="IPR016181">
    <property type="entry name" value="Acyl_CoA_acyltransferase"/>
</dbReference>
<dbReference type="Gene3D" id="3.40.630.30">
    <property type="match status" value="1"/>
</dbReference>
<protein>
    <submittedName>
        <fullName evidence="2">GNAT family N-acetyltransferase</fullName>
    </submittedName>
</protein>